<protein>
    <recommendedName>
        <fullName evidence="3">SIR2-like domain-containing protein</fullName>
    </recommendedName>
</protein>
<keyword evidence="2" id="KW-1185">Reference proteome</keyword>
<dbReference type="Proteomes" id="UP000190888">
    <property type="component" value="Unassembled WGS sequence"/>
</dbReference>
<dbReference type="OrthoDB" id="939755at2"/>
<dbReference type="EMBL" id="FUWH01000002">
    <property type="protein sequence ID" value="SJZ45763.1"/>
    <property type="molecule type" value="Genomic_DNA"/>
</dbReference>
<organism evidence="1 2">
    <name type="scientific">Sediminibacterium ginsengisoli</name>
    <dbReference type="NCBI Taxonomy" id="413434"/>
    <lineage>
        <taxon>Bacteria</taxon>
        <taxon>Pseudomonadati</taxon>
        <taxon>Bacteroidota</taxon>
        <taxon>Chitinophagia</taxon>
        <taxon>Chitinophagales</taxon>
        <taxon>Chitinophagaceae</taxon>
        <taxon>Sediminibacterium</taxon>
    </lineage>
</organism>
<name>A0A1T4KTQ3_9BACT</name>
<reference evidence="1 2" key="1">
    <citation type="submission" date="2017-02" db="EMBL/GenBank/DDBJ databases">
        <authorList>
            <person name="Peterson S.W."/>
        </authorList>
    </citation>
    <scope>NUCLEOTIDE SEQUENCE [LARGE SCALE GENOMIC DNA]</scope>
    <source>
        <strain evidence="1 2">DSM 22335</strain>
    </source>
</reference>
<evidence type="ECO:0000313" key="2">
    <source>
        <dbReference type="Proteomes" id="UP000190888"/>
    </source>
</evidence>
<accession>A0A1T4KTQ3</accession>
<evidence type="ECO:0008006" key="3">
    <source>
        <dbReference type="Google" id="ProtNLM"/>
    </source>
</evidence>
<gene>
    <name evidence="1" type="ORF">SAMN04488132_102104</name>
</gene>
<dbReference type="RefSeq" id="WP_078830082.1">
    <property type="nucleotide sequence ID" value="NZ_FUWH01000002.1"/>
</dbReference>
<sequence length="380" mass="44924">MKNITYLLGAGASAFAMPVINNMRTRITCVLNKLEDFSDTKLNTETYFKIGFKKEFQPEYDKIRKELIWLFEESEHHQTVDTLAKKLYHTDEDGLLRLKRALIFYFLLEQLIDFQTEPINTSNPDAYRKKDMPDKRYDSFIASILKNEPGKVMLKAGISIITWNYDMQFELSFKNYKKDADAYIFNLQKQLQVVPSRYCIESPEYFNTLDENNFSIVKLNGQALFYNEDKQNYRTILDELAPYQNERLNNFFHYSRQFLTENWPQDDFYKMFNFCWEHNENGPAYVYKNIDKTIAYAKKIAEKTEILVIIGYSFPFFNRETDSFLINNMKKLQTVYIQDMPNRVGNIVSLFKSSFEGLPYPGPSIIPVSYIDSFFLPPQL</sequence>
<dbReference type="STRING" id="413434.SAMN04488132_102104"/>
<proteinExistence type="predicted"/>
<evidence type="ECO:0000313" key="1">
    <source>
        <dbReference type="EMBL" id="SJZ45763.1"/>
    </source>
</evidence>
<dbReference type="AlphaFoldDB" id="A0A1T4KTQ3"/>